<proteinExistence type="predicted"/>
<protein>
    <recommendedName>
        <fullName evidence="3">Reverse transcriptase zinc-binding domain-containing protein</fullName>
    </recommendedName>
</protein>
<dbReference type="AlphaFoldDB" id="A0A922K631"/>
<accession>A0A922K631</accession>
<evidence type="ECO:0008006" key="3">
    <source>
        <dbReference type="Google" id="ProtNLM"/>
    </source>
</evidence>
<organism evidence="1 2">
    <name type="scientific">Carya illinoinensis</name>
    <name type="common">Pecan</name>
    <dbReference type="NCBI Taxonomy" id="32201"/>
    <lineage>
        <taxon>Eukaryota</taxon>
        <taxon>Viridiplantae</taxon>
        <taxon>Streptophyta</taxon>
        <taxon>Embryophyta</taxon>
        <taxon>Tracheophyta</taxon>
        <taxon>Spermatophyta</taxon>
        <taxon>Magnoliopsida</taxon>
        <taxon>eudicotyledons</taxon>
        <taxon>Gunneridae</taxon>
        <taxon>Pentapetalae</taxon>
        <taxon>rosids</taxon>
        <taxon>fabids</taxon>
        <taxon>Fagales</taxon>
        <taxon>Juglandaceae</taxon>
        <taxon>Carya</taxon>
    </lineage>
</organism>
<name>A0A922K631_CARIL</name>
<dbReference type="Proteomes" id="UP000811246">
    <property type="component" value="Chromosome 1"/>
</dbReference>
<gene>
    <name evidence="1" type="ORF">I3842_01G232100</name>
</gene>
<comment type="caution">
    <text evidence="1">The sequence shown here is derived from an EMBL/GenBank/DDBJ whole genome shotgun (WGS) entry which is preliminary data.</text>
</comment>
<reference evidence="1" key="1">
    <citation type="submission" date="2021-01" db="EMBL/GenBank/DDBJ databases">
        <authorList>
            <person name="Lovell J.T."/>
            <person name="Bentley N."/>
            <person name="Bhattarai G."/>
            <person name="Jenkins J.W."/>
            <person name="Sreedasyam A."/>
            <person name="Alarcon Y."/>
            <person name="Bock C."/>
            <person name="Boston L."/>
            <person name="Carlson J."/>
            <person name="Cervantes K."/>
            <person name="Clermont K."/>
            <person name="Krom N."/>
            <person name="Kubenka K."/>
            <person name="Mamidi S."/>
            <person name="Mattison C."/>
            <person name="Monteros M."/>
            <person name="Pisani C."/>
            <person name="Plott C."/>
            <person name="Rajasekar S."/>
            <person name="Rhein H.S."/>
            <person name="Rohla C."/>
            <person name="Song M."/>
            <person name="Hilaire R.S."/>
            <person name="Shu S."/>
            <person name="Wells L."/>
            <person name="Wang X."/>
            <person name="Webber J."/>
            <person name="Heerema R.J."/>
            <person name="Klein P."/>
            <person name="Conner P."/>
            <person name="Grauke L."/>
            <person name="Grimwood J."/>
            <person name="Schmutz J."/>
            <person name="Randall J.J."/>
        </authorList>
    </citation>
    <scope>NUCLEOTIDE SEQUENCE</scope>
    <source>
        <tissue evidence="1">Leaf</tissue>
    </source>
</reference>
<evidence type="ECO:0000313" key="1">
    <source>
        <dbReference type="EMBL" id="KAG6733581.1"/>
    </source>
</evidence>
<dbReference type="EMBL" id="CM031825">
    <property type="protein sequence ID" value="KAG6733581.1"/>
    <property type="molecule type" value="Genomic_DNA"/>
</dbReference>
<evidence type="ECO:0000313" key="2">
    <source>
        <dbReference type="Proteomes" id="UP000811246"/>
    </source>
</evidence>
<sequence>MKRDIMVMDWCYICKKSGESTDHLLLHCEIAMTLWNEVFTQLGLAWVMPAYWRAIWGNSQIASIWKMIPICLWWCIWRERNARSFEDQERSLDELRNLFFNTLLHYRN</sequence>